<dbReference type="EMBL" id="FWZU01000001">
    <property type="protein sequence ID" value="SME87928.1"/>
    <property type="molecule type" value="Genomic_DNA"/>
</dbReference>
<dbReference type="InterPro" id="IPR005467">
    <property type="entry name" value="His_kinase_dom"/>
</dbReference>
<dbReference type="SUPFAM" id="SSF51735">
    <property type="entry name" value="NAD(P)-binding Rossmann-fold domains"/>
    <property type="match status" value="1"/>
</dbReference>
<dbReference type="NCBIfam" id="TIGR00229">
    <property type="entry name" value="sensory_box"/>
    <property type="match status" value="1"/>
</dbReference>
<proteinExistence type="predicted"/>
<dbReference type="SMART" id="SM00388">
    <property type="entry name" value="HisKA"/>
    <property type="match status" value="1"/>
</dbReference>
<keyword evidence="13" id="KW-1185">Reference proteome</keyword>
<dbReference type="EC" id="2.7.13.3" evidence="2"/>
<dbReference type="InterPro" id="IPR003594">
    <property type="entry name" value="HATPase_dom"/>
</dbReference>
<dbReference type="AlphaFoldDB" id="A0A1X7C0X1"/>
<dbReference type="PANTHER" id="PTHR43065">
    <property type="entry name" value="SENSOR HISTIDINE KINASE"/>
    <property type="match status" value="1"/>
</dbReference>
<evidence type="ECO:0000259" key="11">
    <source>
        <dbReference type="PROSITE" id="PS50113"/>
    </source>
</evidence>
<evidence type="ECO:0000256" key="3">
    <source>
        <dbReference type="ARBA" id="ARBA00022553"/>
    </source>
</evidence>
<dbReference type="Proteomes" id="UP000192906">
    <property type="component" value="Unassembled WGS sequence"/>
</dbReference>
<dbReference type="PROSITE" id="PS50112">
    <property type="entry name" value="PAS"/>
    <property type="match status" value="1"/>
</dbReference>
<gene>
    <name evidence="12" type="ORF">SAMN06295933_0085</name>
</gene>
<reference evidence="13" key="1">
    <citation type="submission" date="2017-04" db="EMBL/GenBank/DDBJ databases">
        <authorList>
            <person name="Varghese N."/>
            <person name="Submissions S."/>
        </authorList>
    </citation>
    <scope>NUCLEOTIDE SEQUENCE [LARGE SCALE GENOMIC DNA]</scope>
    <source>
        <strain evidence="13">K3S</strain>
    </source>
</reference>
<dbReference type="SMART" id="SM00387">
    <property type="entry name" value="HATPase_c"/>
    <property type="match status" value="1"/>
</dbReference>
<dbReference type="SUPFAM" id="SSF55874">
    <property type="entry name" value="ATPase domain of HSP90 chaperone/DNA topoisomerase II/histidine kinase"/>
    <property type="match status" value="1"/>
</dbReference>
<dbReference type="SUPFAM" id="SSF47384">
    <property type="entry name" value="Homodimeric domain of signal transducing histidine kinase"/>
    <property type="match status" value="1"/>
</dbReference>
<dbReference type="InterPro" id="IPR036890">
    <property type="entry name" value="HATPase_C_sf"/>
</dbReference>
<comment type="catalytic activity">
    <reaction evidence="1">
        <text>ATP + protein L-histidine = ADP + protein N-phospho-L-histidine.</text>
        <dbReference type="EC" id="2.7.13.3"/>
    </reaction>
</comment>
<dbReference type="PROSITE" id="PS50113">
    <property type="entry name" value="PAC"/>
    <property type="match status" value="1"/>
</dbReference>
<dbReference type="PANTHER" id="PTHR43065:SF10">
    <property type="entry name" value="PEROXIDE STRESS-ACTIVATED HISTIDINE KINASE MAK3"/>
    <property type="match status" value="1"/>
</dbReference>
<evidence type="ECO:0000259" key="10">
    <source>
        <dbReference type="PROSITE" id="PS50112"/>
    </source>
</evidence>
<dbReference type="CDD" id="cd00082">
    <property type="entry name" value="HisKA"/>
    <property type="match status" value="1"/>
</dbReference>
<organism evidence="12 13">
    <name type="scientific">Desulfovibrio gilichinskyi</name>
    <dbReference type="NCBI Taxonomy" id="1519643"/>
    <lineage>
        <taxon>Bacteria</taxon>
        <taxon>Pseudomonadati</taxon>
        <taxon>Thermodesulfobacteriota</taxon>
        <taxon>Desulfovibrionia</taxon>
        <taxon>Desulfovibrionales</taxon>
        <taxon>Desulfovibrionaceae</taxon>
        <taxon>Desulfovibrio</taxon>
    </lineage>
</organism>
<keyword evidence="4" id="KW-0808">Transferase</keyword>
<accession>A0A1X7C0X1</accession>
<dbReference type="OrthoDB" id="1931120at2"/>
<dbReference type="Pfam" id="PF02518">
    <property type="entry name" value="HATPase_c"/>
    <property type="match status" value="1"/>
</dbReference>
<keyword evidence="7" id="KW-0067">ATP-binding</keyword>
<dbReference type="STRING" id="1519643.SAMN06295933_0085"/>
<dbReference type="InterPro" id="IPR003661">
    <property type="entry name" value="HisK_dim/P_dom"/>
</dbReference>
<dbReference type="Gene3D" id="3.30.565.10">
    <property type="entry name" value="Histidine kinase-like ATPase, C-terminal domain"/>
    <property type="match status" value="1"/>
</dbReference>
<name>A0A1X7C0X1_9BACT</name>
<dbReference type="PROSITE" id="PS50109">
    <property type="entry name" value="HIS_KIN"/>
    <property type="match status" value="1"/>
</dbReference>
<dbReference type="SUPFAM" id="SSF55785">
    <property type="entry name" value="PYP-like sensor domain (PAS domain)"/>
    <property type="match status" value="1"/>
</dbReference>
<evidence type="ECO:0000256" key="4">
    <source>
        <dbReference type="ARBA" id="ARBA00022679"/>
    </source>
</evidence>
<dbReference type="Gene3D" id="3.40.50.720">
    <property type="entry name" value="NAD(P)-binding Rossmann-like Domain"/>
    <property type="match status" value="1"/>
</dbReference>
<evidence type="ECO:0000256" key="8">
    <source>
        <dbReference type="ARBA" id="ARBA00023012"/>
    </source>
</evidence>
<dbReference type="RefSeq" id="WP_085096721.1">
    <property type="nucleotide sequence ID" value="NZ_FWZU01000001.1"/>
</dbReference>
<feature type="domain" description="PAC" evidence="11">
    <location>
        <begin position="221"/>
        <end position="275"/>
    </location>
</feature>
<keyword evidence="5" id="KW-0547">Nucleotide-binding</keyword>
<dbReference type="Pfam" id="PF00512">
    <property type="entry name" value="HisKA"/>
    <property type="match status" value="1"/>
</dbReference>
<keyword evidence="8" id="KW-0902">Two-component regulatory system</keyword>
<evidence type="ECO:0000313" key="13">
    <source>
        <dbReference type="Proteomes" id="UP000192906"/>
    </source>
</evidence>
<protein>
    <recommendedName>
        <fullName evidence="2">histidine kinase</fullName>
        <ecNumber evidence="2">2.7.13.3</ecNumber>
    </recommendedName>
</protein>
<evidence type="ECO:0000256" key="7">
    <source>
        <dbReference type="ARBA" id="ARBA00022840"/>
    </source>
</evidence>
<dbReference type="InterPro" id="IPR035965">
    <property type="entry name" value="PAS-like_dom_sf"/>
</dbReference>
<dbReference type="InterPro" id="IPR000700">
    <property type="entry name" value="PAS-assoc_C"/>
</dbReference>
<dbReference type="InterPro" id="IPR004358">
    <property type="entry name" value="Sig_transdc_His_kin-like_C"/>
</dbReference>
<dbReference type="InterPro" id="IPR036097">
    <property type="entry name" value="HisK_dim/P_sf"/>
</dbReference>
<dbReference type="Gene3D" id="3.30.450.20">
    <property type="entry name" value="PAS domain"/>
    <property type="match status" value="1"/>
</dbReference>
<dbReference type="Gene3D" id="1.10.287.130">
    <property type="match status" value="1"/>
</dbReference>
<feature type="domain" description="Histidine kinase" evidence="9">
    <location>
        <begin position="288"/>
        <end position="495"/>
    </location>
</feature>
<evidence type="ECO:0000259" key="9">
    <source>
        <dbReference type="PROSITE" id="PS50109"/>
    </source>
</evidence>
<evidence type="ECO:0000256" key="5">
    <source>
        <dbReference type="ARBA" id="ARBA00022741"/>
    </source>
</evidence>
<keyword evidence="6" id="KW-0418">Kinase</keyword>
<dbReference type="InterPro" id="IPR000014">
    <property type="entry name" value="PAS"/>
</dbReference>
<evidence type="ECO:0000313" key="12">
    <source>
        <dbReference type="EMBL" id="SME87928.1"/>
    </source>
</evidence>
<sequence>MTEFSQDNMRLCYWNGSMNPFIIGIVGVGPGLKVLLDIINNEVFREFLPEMTLVAISDVHQKKDTLALGELGIPIYSSYAEMLEIHPDINLVIEMTGNNDMFSSIRKYLPESVSLMDHREIVFFCGLHDMALVKGNYKNNLAQQQVLIQSIIDEIREDIFLMDKNGSVVDLNSVVWRRAEIPKSDLIGKTCWNAARQRDGSVFCDKFDSECPFHKTLRSGQKEESLVTKVNKDGLLQYYRLYAYPVFDIRGEMSHIMVMHRDITERTNREKHQNQRDRLAVIGEMSTYLAHEIRNPLFAIGGFANSLFKSSTLNEKDREKVQIIVEETKRLDRLLTNMLNFVRSSHTSRKELNILAVVKNAAELMSIGYGQRGYKIEVCSVSPLPNVLGDEDALKQCTVNLIKNAVEAMPEGGVITLKLDLNGGDVVLQVTDTGVGMNEHEQDRVFNPFYSTKEDGSGLGLAMIKKIVEELGGRVKLASKPGIGTTVSLFLPPALDVAVTEANEVAAT</sequence>
<evidence type="ECO:0000256" key="2">
    <source>
        <dbReference type="ARBA" id="ARBA00012438"/>
    </source>
</evidence>
<dbReference type="GO" id="GO:0005524">
    <property type="term" value="F:ATP binding"/>
    <property type="evidence" value="ECO:0007669"/>
    <property type="project" value="UniProtKB-KW"/>
</dbReference>
<dbReference type="Pfam" id="PF13426">
    <property type="entry name" value="PAS_9"/>
    <property type="match status" value="1"/>
</dbReference>
<dbReference type="InterPro" id="IPR036291">
    <property type="entry name" value="NAD(P)-bd_dom_sf"/>
</dbReference>
<dbReference type="PRINTS" id="PR00344">
    <property type="entry name" value="BCTRLSENSOR"/>
</dbReference>
<dbReference type="GO" id="GO:0000155">
    <property type="term" value="F:phosphorelay sensor kinase activity"/>
    <property type="evidence" value="ECO:0007669"/>
    <property type="project" value="InterPro"/>
</dbReference>
<evidence type="ECO:0000256" key="1">
    <source>
        <dbReference type="ARBA" id="ARBA00000085"/>
    </source>
</evidence>
<feature type="domain" description="PAS" evidence="10">
    <location>
        <begin position="144"/>
        <end position="190"/>
    </location>
</feature>
<keyword evidence="3" id="KW-0597">Phosphoprotein</keyword>
<evidence type="ECO:0000256" key="6">
    <source>
        <dbReference type="ARBA" id="ARBA00022777"/>
    </source>
</evidence>